<dbReference type="EMBL" id="KU998245">
    <property type="protein sequence ID" value="ANA86473.1"/>
    <property type="molecule type" value="Genomic_DNA"/>
</dbReference>
<dbReference type="GeneID" id="28800598"/>
<protein>
    <submittedName>
        <fullName evidence="1">Uncharacterized protein</fullName>
    </submittedName>
</protein>
<organism evidence="1 2">
    <name type="scientific">Gordonia phage OneUp</name>
    <dbReference type="NCBI Taxonomy" id="1838074"/>
    <lineage>
        <taxon>Viruses</taxon>
        <taxon>Duplodnaviria</taxon>
        <taxon>Heunggongvirae</taxon>
        <taxon>Uroviricota</taxon>
        <taxon>Caudoviricetes</taxon>
        <taxon>Oneupvirus</taxon>
        <taxon>Oneupvirus oneup</taxon>
    </lineage>
</organism>
<sequence length="72" mass="8112">MIWTVIDFQGNKVIVEACDLQDALDEAESHAQTLLGASHTWTLFADSGEVFWASSNYDYENDPYEYFAKATA</sequence>
<name>A0A166Y9J9_9CAUD</name>
<dbReference type="Proteomes" id="UP000204609">
    <property type="component" value="Segment"/>
</dbReference>
<evidence type="ECO:0000313" key="2">
    <source>
        <dbReference type="Proteomes" id="UP000204609"/>
    </source>
</evidence>
<accession>A0A166Y9J9</accession>
<proteinExistence type="predicted"/>
<gene>
    <name evidence="1" type="primary">140</name>
    <name evidence="1" type="ORF">PBI_ONEUP_140</name>
</gene>
<reference evidence="2" key="1">
    <citation type="submission" date="2016-03" db="EMBL/GenBank/DDBJ databases">
        <authorList>
            <person name="Ploux O."/>
        </authorList>
    </citation>
    <scope>NUCLEOTIDE SEQUENCE [LARGE SCALE GENOMIC DNA]</scope>
</reference>
<dbReference type="KEGG" id="vg:28800598"/>
<dbReference type="RefSeq" id="YP_009274556.1">
    <property type="nucleotide sequence ID" value="NC_030917.1"/>
</dbReference>
<evidence type="ECO:0000313" key="1">
    <source>
        <dbReference type="EMBL" id="ANA86473.1"/>
    </source>
</evidence>
<keyword evidence="2" id="KW-1185">Reference proteome</keyword>